<evidence type="ECO:0000313" key="2">
    <source>
        <dbReference type="Proteomes" id="UP001476798"/>
    </source>
</evidence>
<protein>
    <submittedName>
        <fullName evidence="1">Pleckstrin y domain-containing A member 5</fullName>
    </submittedName>
</protein>
<gene>
    <name evidence="1" type="primary">PLEKHA5_2</name>
    <name evidence="1" type="ORF">GOODEAATRI_026357</name>
</gene>
<reference evidence="1 2" key="1">
    <citation type="submission" date="2021-06" db="EMBL/GenBank/DDBJ databases">
        <authorList>
            <person name="Palmer J.M."/>
        </authorList>
    </citation>
    <scope>NUCLEOTIDE SEQUENCE [LARGE SCALE GENOMIC DNA]</scope>
    <source>
        <strain evidence="1 2">GA_2019</strain>
        <tissue evidence="1">Muscle</tissue>
    </source>
</reference>
<organism evidence="1 2">
    <name type="scientific">Goodea atripinnis</name>
    <dbReference type="NCBI Taxonomy" id="208336"/>
    <lineage>
        <taxon>Eukaryota</taxon>
        <taxon>Metazoa</taxon>
        <taxon>Chordata</taxon>
        <taxon>Craniata</taxon>
        <taxon>Vertebrata</taxon>
        <taxon>Euteleostomi</taxon>
        <taxon>Actinopterygii</taxon>
        <taxon>Neopterygii</taxon>
        <taxon>Teleostei</taxon>
        <taxon>Neoteleostei</taxon>
        <taxon>Acanthomorphata</taxon>
        <taxon>Ovalentaria</taxon>
        <taxon>Atherinomorphae</taxon>
        <taxon>Cyprinodontiformes</taxon>
        <taxon>Goodeidae</taxon>
        <taxon>Goodea</taxon>
    </lineage>
</organism>
<keyword evidence="2" id="KW-1185">Reference proteome</keyword>
<dbReference type="PANTHER" id="PTHR12752:SF3">
    <property type="entry name" value="PLECKSTRIN HOMOLOGY DOMAIN-CONTAINING FAMILY A MEMBER 5"/>
    <property type="match status" value="1"/>
</dbReference>
<dbReference type="Proteomes" id="UP001476798">
    <property type="component" value="Unassembled WGS sequence"/>
</dbReference>
<evidence type="ECO:0000313" key="1">
    <source>
        <dbReference type="EMBL" id="MEQ2172924.1"/>
    </source>
</evidence>
<dbReference type="PANTHER" id="PTHR12752">
    <property type="entry name" value="PHOSPHOINOSITOL 3-PHOSPHATE-BINDING PROTEIN"/>
    <property type="match status" value="1"/>
</dbReference>
<dbReference type="EMBL" id="JAHRIO010043229">
    <property type="protein sequence ID" value="MEQ2172924.1"/>
    <property type="molecule type" value="Genomic_DNA"/>
</dbReference>
<name>A0ABV0NNF2_9TELE</name>
<proteinExistence type="predicted"/>
<accession>A0ABV0NNF2</accession>
<feature type="non-terminal residue" evidence="1">
    <location>
        <position position="83"/>
    </location>
</feature>
<comment type="caution">
    <text evidence="1">The sequence shown here is derived from an EMBL/GenBank/DDBJ whole genome shotgun (WGS) entry which is preliminary data.</text>
</comment>
<sequence length="83" mass="9684">MPSHRAQMVPCYPEGYRTLPRNSMMRPESICSVAGSVYDRALRPVSTISTAEKRKSMRDDTMWQLYEWQQRQAFSRQSLAQPT</sequence>